<dbReference type="OrthoDB" id="1886130at2"/>
<sequence>MSEKRIRSYEVKCLIEMLSALVSQNEIPRWARQPNWGSLYKLADYHGVANVVYYGVLGFESKALEPWKKKFEERYHQAVLWEERFTSIVPHILKVLEQHKVHSIVLHEYRMRHFYPQLDMRATKYVRILVEKGKDDIVGKAMESLDFEKQESRIEGETRYYKIPGILVIFQSTLDFTNKKIKKYFSLPVKDYRRETNYRYIHGFEPEEFYVYVIGCAAESYARGNLDIQFILDMWFYYISVYKSLDWTVVYKELSYLDLGSFPDYIIKLAAFWFGGMLFPQEDILFDSMERYILSKGVQCRKESEKLLPLVREVADFYKKDLQRKRRQQMMEWVFPQMEYMSTMFPVLLKRSWLLPMCWVLRILRMSGQQVNLWVLQKNQDIQRAWHGFYDPKKERVRRWYKPKAEKVQNWCIRVKKNIGKWYEKKIKVITRMKINLKRKGIGVVNIWGNLKKLFRKK</sequence>
<dbReference type="InterPro" id="IPR039498">
    <property type="entry name" value="NTP_transf_5"/>
</dbReference>
<accession>A0A316AQU5</accession>
<proteinExistence type="predicted"/>
<dbReference type="EMBL" id="UHJJ01000001">
    <property type="protein sequence ID" value="SUQ12725.1"/>
    <property type="molecule type" value="Genomic_DNA"/>
</dbReference>
<dbReference type="GO" id="GO:0016740">
    <property type="term" value="F:transferase activity"/>
    <property type="evidence" value="ECO:0007669"/>
    <property type="project" value="UniProtKB-KW"/>
</dbReference>
<organism evidence="1 2">
    <name type="scientific">Faecalicatena contorta</name>
    <dbReference type="NCBI Taxonomy" id="39482"/>
    <lineage>
        <taxon>Bacteria</taxon>
        <taxon>Bacillati</taxon>
        <taxon>Bacillota</taxon>
        <taxon>Clostridia</taxon>
        <taxon>Lachnospirales</taxon>
        <taxon>Lachnospiraceae</taxon>
        <taxon>Faecalicatena</taxon>
    </lineage>
</organism>
<dbReference type="AlphaFoldDB" id="A0A316AQU5"/>
<dbReference type="Proteomes" id="UP000254051">
    <property type="component" value="Unassembled WGS sequence"/>
</dbReference>
<evidence type="ECO:0000313" key="2">
    <source>
        <dbReference type="Proteomes" id="UP000254051"/>
    </source>
</evidence>
<evidence type="ECO:0000313" key="1">
    <source>
        <dbReference type="EMBL" id="SUQ12725.1"/>
    </source>
</evidence>
<name>A0A316AQU5_9FIRM</name>
<gene>
    <name evidence="1" type="ORF">SAMN05216529_101622</name>
</gene>
<reference evidence="2" key="1">
    <citation type="submission" date="2017-07" db="EMBL/GenBank/DDBJ databases">
        <authorList>
            <person name="Varghese N."/>
            <person name="Submissions S."/>
        </authorList>
    </citation>
    <scope>NUCLEOTIDE SEQUENCE [LARGE SCALE GENOMIC DNA]</scope>
    <source>
        <strain evidence="2">NLAE-zl-C134</strain>
    </source>
</reference>
<keyword evidence="2" id="KW-1185">Reference proteome</keyword>
<protein>
    <submittedName>
        <fullName evidence="1">Uncharacterized nucleotidyltransferase</fullName>
    </submittedName>
</protein>
<keyword evidence="1" id="KW-0808">Transferase</keyword>
<dbReference type="RefSeq" id="WP_109708723.1">
    <property type="nucleotide sequence ID" value="NZ_QGDS01000001.1"/>
</dbReference>
<dbReference type="Pfam" id="PF14907">
    <property type="entry name" value="NTP_transf_5"/>
    <property type="match status" value="1"/>
</dbReference>